<dbReference type="RefSeq" id="WP_344613065.1">
    <property type="nucleotide sequence ID" value="NZ_BAAARV010000024.1"/>
</dbReference>
<dbReference type="PROSITE" id="PS50850">
    <property type="entry name" value="MFS"/>
    <property type="match status" value="1"/>
</dbReference>
<keyword evidence="2" id="KW-0813">Transport</keyword>
<feature type="transmembrane region" description="Helical" evidence="6">
    <location>
        <begin position="12"/>
        <end position="31"/>
    </location>
</feature>
<feature type="transmembrane region" description="Helical" evidence="6">
    <location>
        <begin position="231"/>
        <end position="248"/>
    </location>
</feature>
<feature type="transmembrane region" description="Helical" evidence="6">
    <location>
        <begin position="141"/>
        <end position="163"/>
    </location>
</feature>
<gene>
    <name evidence="8" type="ORF">GCM10010170_031010</name>
</gene>
<feature type="transmembrane region" description="Helical" evidence="6">
    <location>
        <begin position="492"/>
        <end position="516"/>
    </location>
</feature>
<dbReference type="CDD" id="cd17321">
    <property type="entry name" value="MFS_MMR_MDR_like"/>
    <property type="match status" value="1"/>
</dbReference>
<dbReference type="SUPFAM" id="SSF103473">
    <property type="entry name" value="MFS general substrate transporter"/>
    <property type="match status" value="1"/>
</dbReference>
<protein>
    <submittedName>
        <fullName evidence="8">MFS transporter</fullName>
    </submittedName>
</protein>
<organism evidence="8 9">
    <name type="scientific">Dactylosporangium salmoneum</name>
    <dbReference type="NCBI Taxonomy" id="53361"/>
    <lineage>
        <taxon>Bacteria</taxon>
        <taxon>Bacillati</taxon>
        <taxon>Actinomycetota</taxon>
        <taxon>Actinomycetes</taxon>
        <taxon>Micromonosporales</taxon>
        <taxon>Micromonosporaceae</taxon>
        <taxon>Dactylosporangium</taxon>
    </lineage>
</organism>
<evidence type="ECO:0000256" key="5">
    <source>
        <dbReference type="ARBA" id="ARBA00023136"/>
    </source>
</evidence>
<feature type="transmembrane region" description="Helical" evidence="6">
    <location>
        <begin position="300"/>
        <end position="320"/>
    </location>
</feature>
<keyword evidence="3 6" id="KW-0812">Transmembrane</keyword>
<dbReference type="InterPro" id="IPR036259">
    <property type="entry name" value="MFS_trans_sf"/>
</dbReference>
<dbReference type="InterPro" id="IPR011701">
    <property type="entry name" value="MFS"/>
</dbReference>
<evidence type="ECO:0000256" key="4">
    <source>
        <dbReference type="ARBA" id="ARBA00022989"/>
    </source>
</evidence>
<dbReference type="InterPro" id="IPR020846">
    <property type="entry name" value="MFS_dom"/>
</dbReference>
<evidence type="ECO:0000313" key="9">
    <source>
        <dbReference type="Proteomes" id="UP001501444"/>
    </source>
</evidence>
<proteinExistence type="predicted"/>
<feature type="transmembrane region" description="Helical" evidence="6">
    <location>
        <begin position="332"/>
        <end position="353"/>
    </location>
</feature>
<dbReference type="Proteomes" id="UP001501444">
    <property type="component" value="Unassembled WGS sequence"/>
</dbReference>
<dbReference type="EMBL" id="BAAARV010000024">
    <property type="protein sequence ID" value="GAA2345049.1"/>
    <property type="molecule type" value="Genomic_DNA"/>
</dbReference>
<feature type="transmembrane region" description="Helical" evidence="6">
    <location>
        <begin position="83"/>
        <end position="106"/>
    </location>
</feature>
<evidence type="ECO:0000259" key="7">
    <source>
        <dbReference type="PROSITE" id="PS50850"/>
    </source>
</evidence>
<feature type="domain" description="Major facilitator superfamily (MFS) profile" evidence="7">
    <location>
        <begin position="14"/>
        <end position="519"/>
    </location>
</feature>
<evidence type="ECO:0000313" key="8">
    <source>
        <dbReference type="EMBL" id="GAA2345049.1"/>
    </source>
</evidence>
<evidence type="ECO:0000256" key="1">
    <source>
        <dbReference type="ARBA" id="ARBA00004651"/>
    </source>
</evidence>
<reference evidence="9" key="1">
    <citation type="journal article" date="2019" name="Int. J. Syst. Evol. Microbiol.">
        <title>The Global Catalogue of Microorganisms (GCM) 10K type strain sequencing project: providing services to taxonomists for standard genome sequencing and annotation.</title>
        <authorList>
            <consortium name="The Broad Institute Genomics Platform"/>
            <consortium name="The Broad Institute Genome Sequencing Center for Infectious Disease"/>
            <person name="Wu L."/>
            <person name="Ma J."/>
        </authorList>
    </citation>
    <scope>NUCLEOTIDE SEQUENCE [LARGE SCALE GENOMIC DNA]</scope>
    <source>
        <strain evidence="9">JCM 3272</strain>
    </source>
</reference>
<keyword evidence="5 6" id="KW-0472">Membrane</keyword>
<feature type="transmembrane region" description="Helical" evidence="6">
    <location>
        <begin position="112"/>
        <end position="129"/>
    </location>
</feature>
<evidence type="ECO:0000256" key="2">
    <source>
        <dbReference type="ARBA" id="ARBA00022448"/>
    </source>
</evidence>
<sequence>MTQTAARKQGYTATVVAGCFAVFLAQVAYSLPGALNGTFQQEFQTTGAELAWVTAAFAIPMVVLELTTGVIGDLFGRKRLLQVGALLVVAGSLVSYLAGTVQILWVGQVVEGIGAAILYPTSLAMLAAVSPSQEARSKAIAVWAGFLSVGAAISPLLCGWLAAAGAWRTSFIVVIAVAVVSIVITRFAADSSAPQGRKLDVPGQMTLALGLIAILFAATQGSEAGFARPEIVGAFVAGLVLLGAFVVIELRTDVPLLHLNIFANRSYAIVAIATVVGMFAFLATCYSTSIWIGAIQHQSALRIGLLFLFIQGPAFVLVPIVSHLIRNFSPRWVLTAGFALIAVSGIWCSTFDIHDMSWTRFIGPMLLLGVGFALTVGSITAVAINTVPLRLAGMASATTNLLRDFGFALGPVLIAAFAVSRANSDLSAGAAAAIGGSGLTPPYTDIAGGIAHEGGSMAINSMPVVPGAGPDMPPVPMPQSLHVLAFESLGSAYSLAFLVAGLCAAAAAALTLFGLFGAKRAAVEAPLIDEEFVPAG</sequence>
<keyword evidence="9" id="KW-1185">Reference proteome</keyword>
<comment type="caution">
    <text evidence="8">The sequence shown here is derived from an EMBL/GenBank/DDBJ whole genome shotgun (WGS) entry which is preliminary data.</text>
</comment>
<dbReference type="Pfam" id="PF07690">
    <property type="entry name" value="MFS_1"/>
    <property type="match status" value="1"/>
</dbReference>
<feature type="transmembrane region" description="Helical" evidence="6">
    <location>
        <begin position="51"/>
        <end position="71"/>
    </location>
</feature>
<evidence type="ECO:0000256" key="6">
    <source>
        <dbReference type="SAM" id="Phobius"/>
    </source>
</evidence>
<feature type="transmembrane region" description="Helical" evidence="6">
    <location>
        <begin position="365"/>
        <end position="389"/>
    </location>
</feature>
<feature type="transmembrane region" description="Helical" evidence="6">
    <location>
        <begin position="401"/>
        <end position="419"/>
    </location>
</feature>
<dbReference type="PANTHER" id="PTHR42718">
    <property type="entry name" value="MAJOR FACILITATOR SUPERFAMILY MULTIDRUG TRANSPORTER MFSC"/>
    <property type="match status" value="1"/>
</dbReference>
<dbReference type="PANTHER" id="PTHR42718:SF9">
    <property type="entry name" value="MAJOR FACILITATOR SUPERFAMILY MULTIDRUG TRANSPORTER MFSC"/>
    <property type="match status" value="1"/>
</dbReference>
<comment type="subcellular location">
    <subcellularLocation>
        <location evidence="1">Cell membrane</location>
        <topology evidence="1">Multi-pass membrane protein</topology>
    </subcellularLocation>
</comment>
<keyword evidence="4 6" id="KW-1133">Transmembrane helix</keyword>
<evidence type="ECO:0000256" key="3">
    <source>
        <dbReference type="ARBA" id="ARBA00022692"/>
    </source>
</evidence>
<feature type="transmembrane region" description="Helical" evidence="6">
    <location>
        <begin position="169"/>
        <end position="189"/>
    </location>
</feature>
<accession>A0ABP5T436</accession>
<dbReference type="Gene3D" id="1.20.1250.20">
    <property type="entry name" value="MFS general substrate transporter like domains"/>
    <property type="match status" value="1"/>
</dbReference>
<feature type="transmembrane region" description="Helical" evidence="6">
    <location>
        <begin position="201"/>
        <end position="219"/>
    </location>
</feature>
<feature type="transmembrane region" description="Helical" evidence="6">
    <location>
        <begin position="269"/>
        <end position="294"/>
    </location>
</feature>
<dbReference type="PROSITE" id="PS51257">
    <property type="entry name" value="PROKAR_LIPOPROTEIN"/>
    <property type="match status" value="1"/>
</dbReference>
<name>A0ABP5T436_9ACTN</name>